<evidence type="ECO:0000256" key="5">
    <source>
        <dbReference type="ARBA" id="ARBA00022692"/>
    </source>
</evidence>
<evidence type="ECO:0000256" key="4">
    <source>
        <dbReference type="ARBA" id="ARBA00022679"/>
    </source>
</evidence>
<dbReference type="GO" id="GO:0005886">
    <property type="term" value="C:plasma membrane"/>
    <property type="evidence" value="ECO:0007669"/>
    <property type="project" value="UniProtKB-SubCell"/>
</dbReference>
<evidence type="ECO:0000256" key="9">
    <source>
        <dbReference type="HAMAP-Rule" id="MF_01148"/>
    </source>
</evidence>
<accession>A0A8F9XM52</accession>
<feature type="transmembrane region" description="Helical" evidence="9">
    <location>
        <begin position="132"/>
        <end position="151"/>
    </location>
</feature>
<comment type="catalytic activity">
    <reaction evidence="9">
        <text>N-terminal S-1,2-diacyl-sn-glyceryl-L-cysteinyl-[lipoprotein] + a glycerophospholipid = N-acyl-S-1,2-diacyl-sn-glyceryl-L-cysteinyl-[lipoprotein] + a 2-acyl-sn-glycero-3-phospholipid + H(+)</text>
        <dbReference type="Rhea" id="RHEA:48228"/>
        <dbReference type="Rhea" id="RHEA-COMP:14681"/>
        <dbReference type="Rhea" id="RHEA-COMP:14684"/>
        <dbReference type="ChEBI" id="CHEBI:15378"/>
        <dbReference type="ChEBI" id="CHEBI:136912"/>
        <dbReference type="ChEBI" id="CHEBI:140656"/>
        <dbReference type="ChEBI" id="CHEBI:140657"/>
        <dbReference type="ChEBI" id="CHEBI:140660"/>
        <dbReference type="EC" id="2.3.1.269"/>
    </reaction>
</comment>
<feature type="transmembrane region" description="Helical" evidence="9">
    <location>
        <begin position="171"/>
        <end position="194"/>
    </location>
</feature>
<dbReference type="Pfam" id="PF20154">
    <property type="entry name" value="LNT_N"/>
    <property type="match status" value="1"/>
</dbReference>
<feature type="transmembrane region" description="Helical" evidence="9">
    <location>
        <begin position="71"/>
        <end position="90"/>
    </location>
</feature>
<evidence type="ECO:0000313" key="11">
    <source>
        <dbReference type="EMBL" id="QYM79901.1"/>
    </source>
</evidence>
<dbReference type="SUPFAM" id="SSF56317">
    <property type="entry name" value="Carbon-nitrogen hydrolase"/>
    <property type="match status" value="1"/>
</dbReference>
<gene>
    <name evidence="9 11" type="primary">lnt</name>
    <name evidence="11" type="ORF">K0B96_04595</name>
</gene>
<keyword evidence="6 9" id="KW-1133">Transmembrane helix</keyword>
<evidence type="ECO:0000256" key="8">
    <source>
        <dbReference type="ARBA" id="ARBA00023315"/>
    </source>
</evidence>
<dbReference type="EMBL" id="CP080507">
    <property type="protein sequence ID" value="QYM79901.1"/>
    <property type="molecule type" value="Genomic_DNA"/>
</dbReference>
<proteinExistence type="inferred from homology"/>
<evidence type="ECO:0000256" key="6">
    <source>
        <dbReference type="ARBA" id="ARBA00022989"/>
    </source>
</evidence>
<dbReference type="InterPro" id="IPR036526">
    <property type="entry name" value="C-N_Hydrolase_sf"/>
</dbReference>
<comment type="pathway">
    <text evidence="9">Protein modification; lipoprotein biosynthesis (N-acyl transfer).</text>
</comment>
<dbReference type="AlphaFoldDB" id="A0A8F9XM52"/>
<comment type="similarity">
    <text evidence="2 9">Belongs to the CN hydrolase family. Apolipoprotein N-acyltransferase subfamily.</text>
</comment>
<dbReference type="Pfam" id="PF00795">
    <property type="entry name" value="CN_hydrolase"/>
    <property type="match status" value="1"/>
</dbReference>
<dbReference type="Gene3D" id="3.60.110.10">
    <property type="entry name" value="Carbon-nitrogen hydrolase"/>
    <property type="match status" value="1"/>
</dbReference>
<keyword evidence="7 9" id="KW-0472">Membrane</keyword>
<dbReference type="EC" id="2.3.1.269" evidence="9"/>
<feature type="transmembrane region" description="Helical" evidence="9">
    <location>
        <begin position="96"/>
        <end position="120"/>
    </location>
</feature>
<dbReference type="KEGG" id="ole:K0B96_04595"/>
<dbReference type="PANTHER" id="PTHR38686">
    <property type="entry name" value="APOLIPOPROTEIN N-ACYLTRANSFERASE"/>
    <property type="match status" value="1"/>
</dbReference>
<dbReference type="InterPro" id="IPR003010">
    <property type="entry name" value="C-N_Hydrolase"/>
</dbReference>
<dbReference type="RefSeq" id="WP_220164338.1">
    <property type="nucleotide sequence ID" value="NZ_CP080507.1"/>
</dbReference>
<evidence type="ECO:0000313" key="12">
    <source>
        <dbReference type="Proteomes" id="UP000825051"/>
    </source>
</evidence>
<feature type="domain" description="CN hydrolase" evidence="10">
    <location>
        <begin position="250"/>
        <end position="502"/>
    </location>
</feature>
<keyword evidence="8 9" id="KW-0012">Acyltransferase</keyword>
<comment type="subcellular location">
    <subcellularLocation>
        <location evidence="1 9">Cell membrane</location>
        <topology evidence="1 9">Multi-pass membrane protein</topology>
    </subcellularLocation>
</comment>
<feature type="transmembrane region" description="Helical" evidence="9">
    <location>
        <begin position="25"/>
        <end position="43"/>
    </location>
</feature>
<dbReference type="PROSITE" id="PS50263">
    <property type="entry name" value="CN_HYDROLASE"/>
    <property type="match status" value="1"/>
</dbReference>
<comment type="function">
    <text evidence="9">Catalyzes the phospholipid dependent N-acylation of the N-terminal cysteine of apolipoprotein, the last step in lipoprotein maturation.</text>
</comment>
<dbReference type="GO" id="GO:0042158">
    <property type="term" value="P:lipoprotein biosynthetic process"/>
    <property type="evidence" value="ECO:0007669"/>
    <property type="project" value="UniProtKB-UniRule"/>
</dbReference>
<reference evidence="11" key="1">
    <citation type="submission" date="2021-08" db="EMBL/GenBank/DDBJ databases">
        <title>Genome of a novel bacterium of the phylum Verrucomicrobia, Oleiharenicola sp. KSB-15.</title>
        <authorList>
            <person name="Chung J.-H."/>
            <person name="Ahn J.-H."/>
            <person name="Yoon Y."/>
            <person name="Kim D.-Y."/>
            <person name="An S.-H."/>
            <person name="Park I."/>
            <person name="Yeon J."/>
        </authorList>
    </citation>
    <scope>NUCLEOTIDE SEQUENCE</scope>
    <source>
        <strain evidence="11">KSB-15</strain>
    </source>
</reference>
<name>A0A8F9XM52_9BACT</name>
<dbReference type="NCBIfam" id="TIGR00546">
    <property type="entry name" value="lnt"/>
    <property type="match status" value="1"/>
</dbReference>
<organism evidence="11 12">
    <name type="scientific">Horticoccus luteus</name>
    <dbReference type="NCBI Taxonomy" id="2862869"/>
    <lineage>
        <taxon>Bacteria</taxon>
        <taxon>Pseudomonadati</taxon>
        <taxon>Verrucomicrobiota</taxon>
        <taxon>Opitutia</taxon>
        <taxon>Opitutales</taxon>
        <taxon>Opitutaceae</taxon>
        <taxon>Horticoccus</taxon>
    </lineage>
</organism>
<dbReference type="CDD" id="cd07571">
    <property type="entry name" value="ALP_N-acyl_transferase"/>
    <property type="match status" value="1"/>
</dbReference>
<evidence type="ECO:0000259" key="10">
    <source>
        <dbReference type="PROSITE" id="PS50263"/>
    </source>
</evidence>
<protein>
    <recommendedName>
        <fullName evidence="9">Apolipoprotein N-acyltransferase</fullName>
        <shortName evidence="9">ALP N-acyltransferase</shortName>
        <ecNumber evidence="9">2.3.1.269</ecNumber>
    </recommendedName>
</protein>
<dbReference type="InterPro" id="IPR045378">
    <property type="entry name" value="LNT_N"/>
</dbReference>
<dbReference type="UniPathway" id="UPA00666"/>
<sequence>MATPLSEVDPYDLPPPFWQRYSDRTGAAVVFVATVVLAVLSFPPFHAPEFAYAMLVPGIFWAYLRPSFRLYATTMLGAQAVAWTIILGWLHNVTWVGLFLLGPVVGVWIGLWYLAAWWAMPRFIGRATPIRLGAMLGLAAAWVLIEWTRSWLMGGFPWLPLAASQWQRSSILQVASYTGAGGISFALVAINIGFGAYAHRLFREGERGLRKRSQEFFLALFLLLVCLSVHVQEAFNRARFTVPFGRIALVQPYVPQEVKWNPERAPAILTSLQELTLRAARTAPDLIVWPEAVTPWAVHGDARVQAWTEQLVKRANVPLLLGSIAIEHNGQPDEQWFNGAFLVTPAEGLLPGYYAKRHLVPFGEYVPLRPVLGWLGKFVPIGDDFAHGDVPQLLITPLAGAAAAVAPLICYEDIYASLARSSVRAGADLLVVITNNAWFGEGGAAEQHAAHSVLRAVETRRPVIRCGNGGWSGWIDEFGNVRTVLTSEGHGIFFRGTETISLSRDVRWIGRATFYVEHGDWFVAACAVLFGLGAWLLWSAPAPVVAAPSEENEAPPVE</sequence>
<keyword evidence="3 9" id="KW-1003">Cell membrane</keyword>
<dbReference type="Proteomes" id="UP000825051">
    <property type="component" value="Chromosome"/>
</dbReference>
<feature type="transmembrane region" description="Helical" evidence="9">
    <location>
        <begin position="215"/>
        <end position="231"/>
    </location>
</feature>
<evidence type="ECO:0000256" key="7">
    <source>
        <dbReference type="ARBA" id="ARBA00023136"/>
    </source>
</evidence>
<keyword evidence="4 9" id="KW-0808">Transferase</keyword>
<evidence type="ECO:0000256" key="2">
    <source>
        <dbReference type="ARBA" id="ARBA00010065"/>
    </source>
</evidence>
<dbReference type="InterPro" id="IPR004563">
    <property type="entry name" value="Apolipo_AcylTrfase"/>
</dbReference>
<dbReference type="PANTHER" id="PTHR38686:SF1">
    <property type="entry name" value="APOLIPOPROTEIN N-ACYLTRANSFERASE"/>
    <property type="match status" value="1"/>
</dbReference>
<evidence type="ECO:0000256" key="1">
    <source>
        <dbReference type="ARBA" id="ARBA00004651"/>
    </source>
</evidence>
<dbReference type="HAMAP" id="MF_01148">
    <property type="entry name" value="Lnt"/>
    <property type="match status" value="1"/>
</dbReference>
<dbReference type="GO" id="GO:0016410">
    <property type="term" value="F:N-acyltransferase activity"/>
    <property type="evidence" value="ECO:0007669"/>
    <property type="project" value="UniProtKB-UniRule"/>
</dbReference>
<keyword evidence="12" id="KW-1185">Reference proteome</keyword>
<keyword evidence="5 9" id="KW-0812">Transmembrane</keyword>
<evidence type="ECO:0000256" key="3">
    <source>
        <dbReference type="ARBA" id="ARBA00022475"/>
    </source>
</evidence>